<keyword evidence="5" id="KW-0472">Membrane</keyword>
<dbReference type="GeneID" id="109462294"/>
<dbReference type="SUPFAM" id="SSF52058">
    <property type="entry name" value="L domain-like"/>
    <property type="match status" value="1"/>
</dbReference>
<feature type="transmembrane region" description="Helical" evidence="5">
    <location>
        <begin position="358"/>
        <end position="379"/>
    </location>
</feature>
<dbReference type="Pfam" id="PF13855">
    <property type="entry name" value="LRR_8"/>
    <property type="match status" value="1"/>
</dbReference>
<evidence type="ECO:0000256" key="3">
    <source>
        <dbReference type="ARBA" id="ARBA00022737"/>
    </source>
</evidence>
<accession>A0A6P4XQJ0</accession>
<dbReference type="InterPro" id="IPR032675">
    <property type="entry name" value="LRR_dom_sf"/>
</dbReference>
<dbReference type="InterPro" id="IPR001611">
    <property type="entry name" value="Leu-rich_rpt"/>
</dbReference>
<feature type="domain" description="LRRCT" evidence="6">
    <location>
        <begin position="751"/>
        <end position="800"/>
    </location>
</feature>
<feature type="region of interest" description="Disordered" evidence="4">
    <location>
        <begin position="1004"/>
        <end position="1056"/>
    </location>
</feature>
<evidence type="ECO:0000313" key="7">
    <source>
        <dbReference type="Proteomes" id="UP000515135"/>
    </source>
</evidence>
<dbReference type="RefSeq" id="XP_019614383.1">
    <property type="nucleotide sequence ID" value="XM_019758824.1"/>
</dbReference>
<keyword evidence="5" id="KW-0812">Transmembrane</keyword>
<feature type="domain" description="LRRCT" evidence="6">
    <location>
        <begin position="223"/>
        <end position="270"/>
    </location>
</feature>
<feature type="region of interest" description="Disordered" evidence="4">
    <location>
        <begin position="935"/>
        <end position="971"/>
    </location>
</feature>
<evidence type="ECO:0000259" key="6">
    <source>
        <dbReference type="SMART" id="SM00082"/>
    </source>
</evidence>
<feature type="transmembrane region" description="Helical" evidence="5">
    <location>
        <begin position="79"/>
        <end position="100"/>
    </location>
</feature>
<dbReference type="SMART" id="SM00369">
    <property type="entry name" value="LRR_TYP"/>
    <property type="match status" value="4"/>
</dbReference>
<dbReference type="InterPro" id="IPR003591">
    <property type="entry name" value="Leu-rich_rpt_typical-subtyp"/>
</dbReference>
<keyword evidence="3" id="KW-0677">Repeat</keyword>
<feature type="region of interest" description="Disordered" evidence="4">
    <location>
        <begin position="1203"/>
        <end position="1244"/>
    </location>
</feature>
<evidence type="ECO:0000256" key="2">
    <source>
        <dbReference type="ARBA" id="ARBA00022729"/>
    </source>
</evidence>
<feature type="region of interest" description="Disordered" evidence="4">
    <location>
        <begin position="1293"/>
        <end position="1381"/>
    </location>
</feature>
<sequence length="1455" mass="161259">MTATVTNKVTTPFIASKPLTKALSRGNRHMYNSAKRFENHERLGQTVKPTTCTILDTGRLHTDRDEVFESHFGQGSQRFLVITAVLVALVGISPLIMALLKLVRTKKPKASNETEDDEIQPYSTMYLSNIAVMSPSSSAKPVQLENTYSLPADHTIVRHTYAEPDNSHSGLKAEVTALDDDQVVSVNLRGPEPVYEEAVPVKSDGFPVEETGQGLNKVYMSENPWKCNCDFLMSYKTFPAALTRSNPCMTCATPQEHYGLRVSSITLDCAVSSGSGETETTENDNVNQKNTKKTGFVNPETVPHKVKHMYNSAKRSENHERLGQTVKPTTCTILDTGRLHTDRDEVFESHFGQGSQRFLVITAVLVALVGISPLIMALLKLVHTKKPKASNETEDDEIQPYSTMYLSNIAVMSHSSSAKPVQLENTYSLPADHTIVRHTYAEPDDSHFGLKAEVTALDDDQVVSVNLRGPEPVYEEAVPVKSDGFPVEETGQGLNKTTDILQARAAMNRQPADQPGQPAALPAVYEETPYEDVWNCISTAQREKEGTHEAAGQYMMKLGGGRVSVLPIALFLLLCVTPWCDAGKRGGRPRHIVAGCRKTENPVFLPNQKLVQIPAGKLVPAGTTCLALSRNFISGLGPQTLARLPALEFLLLPGNRLTYIAPEAFSHVPKLKALNLAQNQLTDFPWGHMQAQSSLTFLDLNGNHLTSLPANAFKFLPAMTELRITNNNLMSIPRGIFDDVPRLTTVRMSQNPWKCDCDFLVSYKTFPAAIAHMNPGMTCASPPEHRGRTVSTMILGSGCIDASKGIEKGAGNNGYGKYPAGGGFLFLKQWLKQNRYRKNPDIGKIRYTTPTQNGYRKNPDIAKIRYTTPTQNGYRKNPDIAKIRFTTPTQNRYRKNPDIGKIAFTTPTQNGHQKNPDIGKITFTAPNQNGYQKKHVAGKIGGPPVTTEEDNTKKKTVTKMKRRDGATTPANADLIHTSPLVRLYGHSTQRLSDKDHGTVQVNVLPSQPTTSEWPKPKARPTDNDPVFGPRLTPKRQKVQDLPKPNDLTTHYPPTSTVTSTTLKLTTLFQSVRPMRKHHVKMSSKTAAYEDTQREIIGVSLGLVVMVTGVSCVAIALKIARSKRPKVKKAAMNDDDDDEIQPYSTRYLTDEDRQSQTNHYYLPADHNIVRHTYIDPNSPEANRREGNADRKDGVQAYLKNKLKLRGPRPGEGYDDAGPVYAKPNRSKNLPVTPKAGRLDTEENTEPEYEVAVPVYAKPNRSKSLPVTPKMGTVETREPGDDYEVAVPVYAKPNRSKSLPLTPMVGRRRQPEGDYKDAVPVYSKPNRPKKPTDNLPATPRLQNREQPDKVPMHTESKKPTMEKANSPAPIYTKPIRPKKSTDNNLSAIDEEDHEYEEPWTYHATTQGKGILKQTYLGMKGGRQWEIEANKDGQQPAKPNIYDKPEVVIGRIQLSGGV</sequence>
<protein>
    <submittedName>
        <fullName evidence="8">Uncharacterized protein LOC109462294</fullName>
    </submittedName>
</protein>
<dbReference type="InterPro" id="IPR050541">
    <property type="entry name" value="LRR_TM_domain-containing"/>
</dbReference>
<dbReference type="PROSITE" id="PS51450">
    <property type="entry name" value="LRR"/>
    <property type="match status" value="1"/>
</dbReference>
<reference evidence="8" key="1">
    <citation type="submission" date="2025-08" db="UniProtKB">
        <authorList>
            <consortium name="RefSeq"/>
        </authorList>
    </citation>
    <scope>IDENTIFICATION</scope>
    <source>
        <tissue evidence="8">Gonad</tissue>
    </source>
</reference>
<dbReference type="Proteomes" id="UP000515135">
    <property type="component" value="Unplaced"/>
</dbReference>
<dbReference type="InterPro" id="IPR000483">
    <property type="entry name" value="Cys-rich_flank_reg_C"/>
</dbReference>
<evidence type="ECO:0000256" key="5">
    <source>
        <dbReference type="SAM" id="Phobius"/>
    </source>
</evidence>
<feature type="compositionally biased region" description="Low complexity" evidence="4">
    <location>
        <begin position="1047"/>
        <end position="1056"/>
    </location>
</feature>
<dbReference type="PANTHER" id="PTHR24369">
    <property type="entry name" value="ANTIGEN BSP, PUTATIVE-RELATED"/>
    <property type="match status" value="1"/>
</dbReference>
<dbReference type="Gene3D" id="3.80.10.10">
    <property type="entry name" value="Ribonuclease Inhibitor"/>
    <property type="match status" value="1"/>
</dbReference>
<name>A0A6P4XQJ0_BRABE</name>
<feature type="region of interest" description="Disordered" evidence="4">
    <location>
        <begin position="274"/>
        <end position="299"/>
    </location>
</feature>
<keyword evidence="5" id="KW-1133">Transmembrane helix</keyword>
<feature type="compositionally biased region" description="Polar residues" evidence="4">
    <location>
        <begin position="274"/>
        <end position="289"/>
    </location>
</feature>
<keyword evidence="1" id="KW-0433">Leucine-rich repeat</keyword>
<dbReference type="SMART" id="SM00082">
    <property type="entry name" value="LRRCT"/>
    <property type="match status" value="2"/>
</dbReference>
<dbReference type="SMART" id="SM00364">
    <property type="entry name" value="LRR_BAC"/>
    <property type="match status" value="3"/>
</dbReference>
<evidence type="ECO:0000256" key="4">
    <source>
        <dbReference type="SAM" id="MobiDB-lite"/>
    </source>
</evidence>
<evidence type="ECO:0000313" key="8">
    <source>
        <dbReference type="RefSeq" id="XP_019614383.1"/>
    </source>
</evidence>
<organism evidence="7 8">
    <name type="scientific">Branchiostoma belcheri</name>
    <name type="common">Amphioxus</name>
    <dbReference type="NCBI Taxonomy" id="7741"/>
    <lineage>
        <taxon>Eukaryota</taxon>
        <taxon>Metazoa</taxon>
        <taxon>Chordata</taxon>
        <taxon>Cephalochordata</taxon>
        <taxon>Leptocardii</taxon>
        <taxon>Amphioxiformes</taxon>
        <taxon>Branchiostomatidae</taxon>
        <taxon>Branchiostoma</taxon>
    </lineage>
</organism>
<dbReference type="PANTHER" id="PTHR24369:SF210">
    <property type="entry name" value="CHAOPTIN-RELATED"/>
    <property type="match status" value="1"/>
</dbReference>
<dbReference type="GO" id="GO:0005886">
    <property type="term" value="C:plasma membrane"/>
    <property type="evidence" value="ECO:0007669"/>
    <property type="project" value="TreeGrafter"/>
</dbReference>
<evidence type="ECO:0000256" key="1">
    <source>
        <dbReference type="ARBA" id="ARBA00022614"/>
    </source>
</evidence>
<feature type="compositionally biased region" description="Basic and acidic residues" evidence="4">
    <location>
        <begin position="1340"/>
        <end position="1359"/>
    </location>
</feature>
<keyword evidence="7" id="KW-1185">Reference proteome</keyword>
<dbReference type="OrthoDB" id="2013775at2759"/>
<gene>
    <name evidence="8" type="primary">LOC109462294</name>
</gene>
<proteinExistence type="predicted"/>
<keyword evidence="2" id="KW-0732">Signal</keyword>
<dbReference type="KEGG" id="bbel:109462294"/>